<dbReference type="AlphaFoldDB" id="A0A0J6UTN8"/>
<feature type="domain" description="DUF4440" evidence="1">
    <location>
        <begin position="15"/>
        <end position="111"/>
    </location>
</feature>
<proteinExistence type="predicted"/>
<dbReference type="PIRSF" id="PIRSF029394">
    <property type="entry name" value="UCP029394"/>
    <property type="match status" value="1"/>
</dbReference>
<protein>
    <recommendedName>
        <fullName evidence="1">DUF4440 domain-containing protein</fullName>
    </recommendedName>
</protein>
<dbReference type="Pfam" id="PF14534">
    <property type="entry name" value="DUF4440"/>
    <property type="match status" value="1"/>
</dbReference>
<dbReference type="SUPFAM" id="SSF54427">
    <property type="entry name" value="NTF2-like"/>
    <property type="match status" value="1"/>
</dbReference>
<comment type="caution">
    <text evidence="2">The sequence shown here is derived from an EMBL/GenBank/DDBJ whole genome shotgun (WGS) entry which is preliminary data.</text>
</comment>
<dbReference type="PATRIC" id="fig|270351.6.peg.2891"/>
<dbReference type="Gene3D" id="3.10.450.50">
    <property type="match status" value="1"/>
</dbReference>
<dbReference type="RefSeq" id="WP_048466383.1">
    <property type="nucleotide sequence ID" value="NZ_LABX01000202.1"/>
</dbReference>
<dbReference type="Proteomes" id="UP000035929">
    <property type="component" value="Unassembled WGS sequence"/>
</dbReference>
<dbReference type="EMBL" id="LABX01000202">
    <property type="protein sequence ID" value="KMO29531.1"/>
    <property type="molecule type" value="Genomic_DNA"/>
</dbReference>
<reference evidence="2 3" key="1">
    <citation type="submission" date="2015-03" db="EMBL/GenBank/DDBJ databases">
        <title>Genome sequencing of Methylobacterium aquaticum DSM16371 type strain.</title>
        <authorList>
            <person name="Chaudhry V."/>
            <person name="Patil P.B."/>
        </authorList>
    </citation>
    <scope>NUCLEOTIDE SEQUENCE [LARGE SCALE GENOMIC DNA]</scope>
    <source>
        <strain evidence="2 3">DSM 16371</strain>
    </source>
</reference>
<dbReference type="InterPro" id="IPR027843">
    <property type="entry name" value="DUF4440"/>
</dbReference>
<evidence type="ECO:0000313" key="3">
    <source>
        <dbReference type="Proteomes" id="UP000035929"/>
    </source>
</evidence>
<sequence length="129" mass="14306">MSFTDRALAEIDGLHRVLQRWFRAEGERDPALVLAHFDPGYTMITTAGTLLTLDVFRAALPGFWGSRPGLVMEIGRETVIHASPGSAVLTYTERQHLNGAVTDRFSTVLMLDRGEAGPAWRHLQETMIA</sequence>
<organism evidence="2 3">
    <name type="scientific">Methylobacterium aquaticum</name>
    <dbReference type="NCBI Taxonomy" id="270351"/>
    <lineage>
        <taxon>Bacteria</taxon>
        <taxon>Pseudomonadati</taxon>
        <taxon>Pseudomonadota</taxon>
        <taxon>Alphaproteobacteria</taxon>
        <taxon>Hyphomicrobiales</taxon>
        <taxon>Methylobacteriaceae</taxon>
        <taxon>Methylobacterium</taxon>
    </lineage>
</organism>
<gene>
    <name evidence="2" type="ORF">VP06_24400</name>
</gene>
<evidence type="ECO:0000313" key="2">
    <source>
        <dbReference type="EMBL" id="KMO29531.1"/>
    </source>
</evidence>
<evidence type="ECO:0000259" key="1">
    <source>
        <dbReference type="Pfam" id="PF14534"/>
    </source>
</evidence>
<accession>A0A0J6UTN8</accession>
<name>A0A0J6UTN8_9HYPH</name>
<dbReference type="InterPro" id="IPR016918">
    <property type="entry name" value="UCP029394"/>
</dbReference>
<dbReference type="InterPro" id="IPR032710">
    <property type="entry name" value="NTF2-like_dom_sf"/>
</dbReference>